<keyword evidence="4 6" id="KW-1133">Transmembrane helix</keyword>
<evidence type="ECO:0000313" key="10">
    <source>
        <dbReference type="EMBL" id="CAB5034491.1"/>
    </source>
</evidence>
<dbReference type="EMBL" id="CAFBPQ010000112">
    <property type="protein sequence ID" value="CAB5034491.1"/>
    <property type="molecule type" value="Genomic_DNA"/>
</dbReference>
<reference evidence="10" key="1">
    <citation type="submission" date="2020-05" db="EMBL/GenBank/DDBJ databases">
        <authorList>
            <person name="Chiriac C."/>
            <person name="Salcher M."/>
            <person name="Ghai R."/>
            <person name="Kavagutti S V."/>
        </authorList>
    </citation>
    <scope>NUCLEOTIDE SEQUENCE</scope>
</reference>
<gene>
    <name evidence="8" type="ORF">UFOPK2683_01695</name>
    <name evidence="9" type="ORF">UFOPK3897_01746</name>
    <name evidence="10" type="ORF">UFOPK4121_01733</name>
</gene>
<evidence type="ECO:0000313" key="9">
    <source>
        <dbReference type="EMBL" id="CAB4991374.1"/>
    </source>
</evidence>
<accession>A0A6J7S087</accession>
<dbReference type="AlphaFoldDB" id="A0A6J7S087"/>
<name>A0A6J7S087_9ZZZZ</name>
<comment type="subcellular location">
    <subcellularLocation>
        <location evidence="1">Cell membrane</location>
        <topology evidence="1">Multi-pass membrane protein</topology>
    </subcellularLocation>
</comment>
<evidence type="ECO:0000256" key="6">
    <source>
        <dbReference type="SAM" id="Phobius"/>
    </source>
</evidence>
<feature type="transmembrane region" description="Helical" evidence="6">
    <location>
        <begin position="20"/>
        <end position="42"/>
    </location>
</feature>
<dbReference type="EMBL" id="CAFBOF010000083">
    <property type="protein sequence ID" value="CAB4991374.1"/>
    <property type="molecule type" value="Genomic_DNA"/>
</dbReference>
<evidence type="ECO:0000256" key="4">
    <source>
        <dbReference type="ARBA" id="ARBA00022989"/>
    </source>
</evidence>
<dbReference type="GO" id="GO:0005886">
    <property type="term" value="C:plasma membrane"/>
    <property type="evidence" value="ECO:0007669"/>
    <property type="project" value="UniProtKB-SubCell"/>
</dbReference>
<dbReference type="InterPro" id="IPR018076">
    <property type="entry name" value="T2SS_GspF_dom"/>
</dbReference>
<sequence>MDAAYCPRGFDRVINSINNLLPLVLGLAWIILLSVPVLVRAARYDTSMRTKKLRSNSHSQLGSVKSLANKIIKHLNRLVPLSLRRVVSGLIGRRRQKILNQVAEAELPVTIDLLTVAISAGCTPYLAVESAARWAPARMTAQLNEVRRACSLGWGFSRALNDWAQEVPPVKGLVEALLASEQTGAPVLEALARLATEERATARRKAETQARTVPVRLLFPLIFLVLPAFGLLTVVPALLAGLTHT</sequence>
<evidence type="ECO:0000313" key="8">
    <source>
        <dbReference type="EMBL" id="CAB4737903.1"/>
    </source>
</evidence>
<evidence type="ECO:0000256" key="1">
    <source>
        <dbReference type="ARBA" id="ARBA00004651"/>
    </source>
</evidence>
<evidence type="ECO:0000259" key="7">
    <source>
        <dbReference type="Pfam" id="PF00482"/>
    </source>
</evidence>
<keyword evidence="5 6" id="KW-0472">Membrane</keyword>
<dbReference type="PANTHER" id="PTHR35007:SF2">
    <property type="entry name" value="PILUS ASSEMBLE PROTEIN"/>
    <property type="match status" value="1"/>
</dbReference>
<evidence type="ECO:0000256" key="2">
    <source>
        <dbReference type="ARBA" id="ARBA00022475"/>
    </source>
</evidence>
<evidence type="ECO:0000256" key="3">
    <source>
        <dbReference type="ARBA" id="ARBA00022692"/>
    </source>
</evidence>
<dbReference type="PANTHER" id="PTHR35007">
    <property type="entry name" value="INTEGRAL MEMBRANE PROTEIN-RELATED"/>
    <property type="match status" value="1"/>
</dbReference>
<protein>
    <submittedName>
        <fullName evidence="10">Unannotated protein</fullName>
    </submittedName>
</protein>
<evidence type="ECO:0000256" key="5">
    <source>
        <dbReference type="ARBA" id="ARBA00023136"/>
    </source>
</evidence>
<dbReference type="EMBL" id="CAEZYK010000163">
    <property type="protein sequence ID" value="CAB4737903.1"/>
    <property type="molecule type" value="Genomic_DNA"/>
</dbReference>
<feature type="transmembrane region" description="Helical" evidence="6">
    <location>
        <begin position="217"/>
        <end position="239"/>
    </location>
</feature>
<proteinExistence type="predicted"/>
<dbReference type="Pfam" id="PF00482">
    <property type="entry name" value="T2SSF"/>
    <property type="match status" value="1"/>
</dbReference>
<keyword evidence="3 6" id="KW-0812">Transmembrane</keyword>
<organism evidence="10">
    <name type="scientific">freshwater metagenome</name>
    <dbReference type="NCBI Taxonomy" id="449393"/>
    <lineage>
        <taxon>unclassified sequences</taxon>
        <taxon>metagenomes</taxon>
        <taxon>ecological metagenomes</taxon>
    </lineage>
</organism>
<keyword evidence="2" id="KW-1003">Cell membrane</keyword>
<feature type="domain" description="Type II secretion system protein GspF" evidence="7">
    <location>
        <begin position="111"/>
        <end position="232"/>
    </location>
</feature>